<name>A0A562PM79_9PSED</name>
<reference evidence="1 2" key="1">
    <citation type="journal article" date="2015" name="Stand. Genomic Sci.">
        <title>Genomic Encyclopedia of Bacterial and Archaeal Type Strains, Phase III: the genomes of soil and plant-associated and newly described type strains.</title>
        <authorList>
            <person name="Whitman W.B."/>
            <person name="Woyke T."/>
            <person name="Klenk H.P."/>
            <person name="Zhou Y."/>
            <person name="Lilburn T.G."/>
            <person name="Beck B.J."/>
            <person name="De Vos P."/>
            <person name="Vandamme P."/>
            <person name="Eisen J.A."/>
            <person name="Garrity G."/>
            <person name="Hugenholtz P."/>
            <person name="Kyrpides N.C."/>
        </authorList>
    </citation>
    <scope>NUCLEOTIDE SEQUENCE [LARGE SCALE GENOMIC DNA]</scope>
    <source>
        <strain evidence="1 2">CGMCC 1.6858</strain>
    </source>
</reference>
<sequence length="303" mass="32273">MAGFLTASILSGQALAENNKKDLTGIFYSVIREAAPGLSGYTVYRPAKLSDVRGQVPVLLWGNGACKSSNHQYWDILGAIAARGYVIVAYGASDQVVIKESNTVTPSRIEKSLDWVRNQANSYPAYANLNPSKIGVFGTSCGGLEALVAGSDSRVKSVAGLNTGFFDSGSEASKNMGGYSVADISKLHTPTLLIGGGPSDVAYKQTHSNYGAANVPIILAENYEGGHSGLWAGLRYSFNSNNSSVATGSTVDYTITTEALEAVIRWFDFTLKKDQSASSYFLGQNCGLCKVNGWKVQSKNFNR</sequence>
<protein>
    <recommendedName>
        <fullName evidence="3">Chlorophyllase-like protein</fullName>
    </recommendedName>
</protein>
<proteinExistence type="predicted"/>
<accession>A0A562PM79</accession>
<dbReference type="InterPro" id="IPR029058">
    <property type="entry name" value="AB_hydrolase_fold"/>
</dbReference>
<evidence type="ECO:0000313" key="2">
    <source>
        <dbReference type="Proteomes" id="UP000316905"/>
    </source>
</evidence>
<dbReference type="SUPFAM" id="SSF53474">
    <property type="entry name" value="alpha/beta-Hydrolases"/>
    <property type="match status" value="1"/>
</dbReference>
<dbReference type="Gene3D" id="3.40.50.1820">
    <property type="entry name" value="alpha/beta hydrolase"/>
    <property type="match status" value="1"/>
</dbReference>
<dbReference type="EMBL" id="VLKY01000038">
    <property type="protein sequence ID" value="TWI45534.1"/>
    <property type="molecule type" value="Genomic_DNA"/>
</dbReference>
<keyword evidence="2" id="KW-1185">Reference proteome</keyword>
<dbReference type="RefSeq" id="WP_145146044.1">
    <property type="nucleotide sequence ID" value="NZ_VLKY01000038.1"/>
</dbReference>
<gene>
    <name evidence="1" type="ORF">IQ22_04624</name>
</gene>
<evidence type="ECO:0000313" key="1">
    <source>
        <dbReference type="EMBL" id="TWI45534.1"/>
    </source>
</evidence>
<dbReference type="OrthoDB" id="9812672at2"/>
<evidence type="ECO:0008006" key="3">
    <source>
        <dbReference type="Google" id="ProtNLM"/>
    </source>
</evidence>
<dbReference type="AlphaFoldDB" id="A0A562PM79"/>
<organism evidence="1 2">
    <name type="scientific">Pseudomonas duriflava</name>
    <dbReference type="NCBI Taxonomy" id="459528"/>
    <lineage>
        <taxon>Bacteria</taxon>
        <taxon>Pseudomonadati</taxon>
        <taxon>Pseudomonadota</taxon>
        <taxon>Gammaproteobacteria</taxon>
        <taxon>Pseudomonadales</taxon>
        <taxon>Pseudomonadaceae</taxon>
        <taxon>Pseudomonas</taxon>
    </lineage>
</organism>
<dbReference type="PANTHER" id="PTHR33428:SF14">
    <property type="entry name" value="CARBOXYLESTERASE TYPE B DOMAIN-CONTAINING PROTEIN"/>
    <property type="match status" value="1"/>
</dbReference>
<dbReference type="Proteomes" id="UP000316905">
    <property type="component" value="Unassembled WGS sequence"/>
</dbReference>
<dbReference type="PANTHER" id="PTHR33428">
    <property type="entry name" value="CHLOROPHYLLASE-2, CHLOROPLASTIC"/>
    <property type="match status" value="1"/>
</dbReference>
<comment type="caution">
    <text evidence="1">The sequence shown here is derived from an EMBL/GenBank/DDBJ whole genome shotgun (WGS) entry which is preliminary data.</text>
</comment>